<sequence>MDSADTQATLQHQFPTRGVVLAATPLGNIDDASQRLQHALANADVIAAEDTRRTRALAAALGVEPRGKIISNFDHNEEQRRDELLVAARNGVVLVVTDAGMPIVSDPGLSLVAAAHDAGVPVTCLPGPSAVTTALALSGLHVGHFIFDGFAPRKAGAREAWLKELVHQPRAVCFFESPHRLAQTLADAASVLGRDRRAAVCRELTKTYEEVKRATLGELAEWAKDGVRGEVTVVIEGGDAATAEPEDLVELVLELVSGGMRMKDAVKTIAKQHGVKSGELYDLAQEARSAE</sequence>
<dbReference type="CDD" id="cd11648">
    <property type="entry name" value="RsmI"/>
    <property type="match status" value="1"/>
</dbReference>
<dbReference type="Gene3D" id="3.40.1010.10">
    <property type="entry name" value="Cobalt-precorrin-4 Transmethylase, Domain 1"/>
    <property type="match status" value="1"/>
</dbReference>
<proteinExistence type="inferred from homology"/>
<evidence type="ECO:0000256" key="4">
    <source>
        <dbReference type="ARBA" id="ARBA00022679"/>
    </source>
</evidence>
<keyword evidence="3 6" id="KW-0489">Methyltransferase</keyword>
<dbReference type="InterPro" id="IPR035996">
    <property type="entry name" value="4pyrrol_Methylase_sf"/>
</dbReference>
<dbReference type="FunFam" id="3.30.950.10:FF:000002">
    <property type="entry name" value="Ribosomal RNA small subunit methyltransferase I"/>
    <property type="match status" value="1"/>
</dbReference>
<keyword evidence="4 6" id="KW-0808">Transferase</keyword>
<dbReference type="EMBL" id="JAEUWV010000003">
    <property type="protein sequence ID" value="MCO6394207.1"/>
    <property type="molecule type" value="Genomic_DNA"/>
</dbReference>
<dbReference type="Gene3D" id="3.30.950.10">
    <property type="entry name" value="Methyltransferase, Cobalt-precorrin-4 Transmethylase, Domain 2"/>
    <property type="match status" value="1"/>
</dbReference>
<dbReference type="InterPro" id="IPR014776">
    <property type="entry name" value="4pyrrole_Mease_sub2"/>
</dbReference>
<name>A0AAW5HTJ9_9CORY</name>
<keyword evidence="5 6" id="KW-0949">S-adenosyl-L-methionine</keyword>
<evidence type="ECO:0000259" key="7">
    <source>
        <dbReference type="Pfam" id="PF00590"/>
    </source>
</evidence>
<comment type="similarity">
    <text evidence="6">Belongs to the methyltransferase superfamily. RsmI family.</text>
</comment>
<comment type="subcellular location">
    <subcellularLocation>
        <location evidence="6">Cytoplasm</location>
    </subcellularLocation>
</comment>
<dbReference type="RefSeq" id="WP_070479269.1">
    <property type="nucleotide sequence ID" value="NZ_JAEUWV010000003.1"/>
</dbReference>
<evidence type="ECO:0000256" key="1">
    <source>
        <dbReference type="ARBA" id="ARBA00022490"/>
    </source>
</evidence>
<keyword evidence="1 6" id="KW-0963">Cytoplasm</keyword>
<comment type="catalytic activity">
    <reaction evidence="6">
        <text>cytidine(1402) in 16S rRNA + S-adenosyl-L-methionine = 2'-O-methylcytidine(1402) in 16S rRNA + S-adenosyl-L-homocysteine + H(+)</text>
        <dbReference type="Rhea" id="RHEA:42924"/>
        <dbReference type="Rhea" id="RHEA-COMP:10285"/>
        <dbReference type="Rhea" id="RHEA-COMP:10286"/>
        <dbReference type="ChEBI" id="CHEBI:15378"/>
        <dbReference type="ChEBI" id="CHEBI:57856"/>
        <dbReference type="ChEBI" id="CHEBI:59789"/>
        <dbReference type="ChEBI" id="CHEBI:74495"/>
        <dbReference type="ChEBI" id="CHEBI:82748"/>
        <dbReference type="EC" id="2.1.1.198"/>
    </reaction>
</comment>
<organism evidence="8 9">
    <name type="scientific">Corynebacterium lipophilum</name>
    <dbReference type="NCBI Taxonomy" id="2804918"/>
    <lineage>
        <taxon>Bacteria</taxon>
        <taxon>Bacillati</taxon>
        <taxon>Actinomycetota</taxon>
        <taxon>Actinomycetes</taxon>
        <taxon>Mycobacteriales</taxon>
        <taxon>Corynebacteriaceae</taxon>
        <taxon>Corynebacterium</taxon>
    </lineage>
</organism>
<protein>
    <recommendedName>
        <fullName evidence="6">Ribosomal RNA small subunit methyltransferase I</fullName>
        <ecNumber evidence="6">2.1.1.198</ecNumber>
    </recommendedName>
    <alternativeName>
        <fullName evidence="6">16S rRNA 2'-O-ribose C1402 methyltransferase</fullName>
    </alternativeName>
    <alternativeName>
        <fullName evidence="6">rRNA (cytidine-2'-O-)-methyltransferase RsmI</fullName>
    </alternativeName>
</protein>
<dbReference type="Proteomes" id="UP001205920">
    <property type="component" value="Unassembled WGS sequence"/>
</dbReference>
<feature type="domain" description="Tetrapyrrole methylase" evidence="7">
    <location>
        <begin position="19"/>
        <end position="220"/>
    </location>
</feature>
<dbReference type="PANTHER" id="PTHR46111">
    <property type="entry name" value="RIBOSOMAL RNA SMALL SUBUNIT METHYLTRANSFERASE I"/>
    <property type="match status" value="1"/>
</dbReference>
<dbReference type="PIRSF" id="PIRSF005917">
    <property type="entry name" value="MTase_YraL"/>
    <property type="match status" value="1"/>
</dbReference>
<dbReference type="InterPro" id="IPR000878">
    <property type="entry name" value="4pyrrol_Mease"/>
</dbReference>
<keyword evidence="9" id="KW-1185">Reference proteome</keyword>
<dbReference type="PANTHER" id="PTHR46111:SF1">
    <property type="entry name" value="RIBOSOMAL RNA SMALL SUBUNIT METHYLTRANSFERASE I"/>
    <property type="match status" value="1"/>
</dbReference>
<accession>A0AAW5HTJ9</accession>
<dbReference type="AlphaFoldDB" id="A0AAW5HTJ9"/>
<dbReference type="NCBIfam" id="TIGR00096">
    <property type="entry name" value="16S rRNA (cytidine(1402)-2'-O)-methyltransferase"/>
    <property type="match status" value="1"/>
</dbReference>
<comment type="caution">
    <text evidence="8">The sequence shown here is derived from an EMBL/GenBank/DDBJ whole genome shotgun (WGS) entry which is preliminary data.</text>
</comment>
<gene>
    <name evidence="6 8" type="primary">rsmI</name>
    <name evidence="8" type="ORF">JMN37_04295</name>
</gene>
<keyword evidence="2 6" id="KW-0698">rRNA processing</keyword>
<dbReference type="GO" id="GO:0070677">
    <property type="term" value="F:rRNA (cytosine-2'-O-)-methyltransferase activity"/>
    <property type="evidence" value="ECO:0007669"/>
    <property type="project" value="UniProtKB-UniRule"/>
</dbReference>
<dbReference type="SUPFAM" id="SSF53790">
    <property type="entry name" value="Tetrapyrrole methylase"/>
    <property type="match status" value="1"/>
</dbReference>
<dbReference type="GO" id="GO:0005737">
    <property type="term" value="C:cytoplasm"/>
    <property type="evidence" value="ECO:0007669"/>
    <property type="project" value="UniProtKB-SubCell"/>
</dbReference>
<evidence type="ECO:0000256" key="2">
    <source>
        <dbReference type="ARBA" id="ARBA00022552"/>
    </source>
</evidence>
<evidence type="ECO:0000256" key="6">
    <source>
        <dbReference type="HAMAP-Rule" id="MF_01877"/>
    </source>
</evidence>
<evidence type="ECO:0000313" key="9">
    <source>
        <dbReference type="Proteomes" id="UP001205920"/>
    </source>
</evidence>
<evidence type="ECO:0000256" key="5">
    <source>
        <dbReference type="ARBA" id="ARBA00022691"/>
    </source>
</evidence>
<dbReference type="InterPro" id="IPR014777">
    <property type="entry name" value="4pyrrole_Mease_sub1"/>
</dbReference>
<dbReference type="Pfam" id="PF00590">
    <property type="entry name" value="TP_methylase"/>
    <property type="match status" value="1"/>
</dbReference>
<dbReference type="HAMAP" id="MF_01877">
    <property type="entry name" value="16SrRNA_methyltr_I"/>
    <property type="match status" value="1"/>
</dbReference>
<dbReference type="EC" id="2.1.1.198" evidence="6"/>
<comment type="function">
    <text evidence="6">Catalyzes the 2'-O-methylation of the ribose of cytidine 1402 (C1402) in 16S rRNA.</text>
</comment>
<evidence type="ECO:0000313" key="8">
    <source>
        <dbReference type="EMBL" id="MCO6394207.1"/>
    </source>
</evidence>
<reference evidence="8 9" key="1">
    <citation type="submission" date="2021-01" db="EMBL/GenBank/DDBJ databases">
        <title>Identification and Characterization of Corynebacterium sp.</title>
        <authorList>
            <person name="Luo Q."/>
            <person name="Qu P."/>
            <person name="Chen Q."/>
        </authorList>
    </citation>
    <scope>NUCLEOTIDE SEQUENCE [LARGE SCALE GENOMIC DNA]</scope>
    <source>
        <strain evidence="8 9">MC-18</strain>
    </source>
</reference>
<dbReference type="InterPro" id="IPR008189">
    <property type="entry name" value="rRNA_ssu_MeTfrase_I"/>
</dbReference>
<evidence type="ECO:0000256" key="3">
    <source>
        <dbReference type="ARBA" id="ARBA00022603"/>
    </source>
</evidence>